<dbReference type="OrthoDB" id="909062at2759"/>
<dbReference type="Proteomes" id="UP000585474">
    <property type="component" value="Unassembled WGS sequence"/>
</dbReference>
<reference evidence="2 3" key="1">
    <citation type="submission" date="2019-07" db="EMBL/GenBank/DDBJ databases">
        <title>De Novo Assembly of kiwifruit Actinidia rufa.</title>
        <authorList>
            <person name="Sugita-Konishi S."/>
            <person name="Sato K."/>
            <person name="Mori E."/>
            <person name="Abe Y."/>
            <person name="Kisaki G."/>
            <person name="Hamano K."/>
            <person name="Suezawa K."/>
            <person name="Otani M."/>
            <person name="Fukuda T."/>
            <person name="Manabe T."/>
            <person name="Gomi K."/>
            <person name="Tabuchi M."/>
            <person name="Akimitsu K."/>
            <person name="Kataoka I."/>
        </authorList>
    </citation>
    <scope>NUCLEOTIDE SEQUENCE [LARGE SCALE GENOMIC DNA]</scope>
    <source>
        <strain evidence="3">cv. Fuchu</strain>
    </source>
</reference>
<feature type="compositionally biased region" description="Basic and acidic residues" evidence="1">
    <location>
        <begin position="356"/>
        <end position="367"/>
    </location>
</feature>
<evidence type="ECO:0000313" key="2">
    <source>
        <dbReference type="EMBL" id="GFZ06204.1"/>
    </source>
</evidence>
<dbReference type="GO" id="GO:0003714">
    <property type="term" value="F:transcription corepressor activity"/>
    <property type="evidence" value="ECO:0007669"/>
    <property type="project" value="InterPro"/>
</dbReference>
<evidence type="ECO:0008006" key="4">
    <source>
        <dbReference type="Google" id="ProtNLM"/>
    </source>
</evidence>
<name>A0A7J0G5Y5_9ERIC</name>
<sequence>MDSGEEWDHVKMLNLYIYDYMVKKNMHRSAEIFAQEANVGQNPVAINEQYGFLIDWWTIFWNLYSSTGWGRPDAMGIPFVELSEMMGNQLQNIFPLVSIPEMNPQMSMQFPMNTNFDNLLGQPAANQQIGMQFPMNTNFNNLLGQPVANQTMGMQFPMIANFENLQGQSEANQLIGMQFPMNTNFANLQGQPAANQPIGMQFPMNTNFDNLQGQPVANQPIGMQFPMNTNFDNLQGQPEGMQFPMNTSFDNLQGQPEQIGMQFPMNTNFDNLQGQPAANQTIGMQFPMNANFNNVQGQPAASVLSPEIYRGEHSTLPARDVNPNLQNLHADKLTLSKAPSSNTRDHNQFQQSICQKAHEQTSRDKSCMGRTSPLDSTQKATLLRTGQRDAGRASGRSWKVSLSHQHFGVHIGKLHSDKKTGCFF</sequence>
<dbReference type="AlphaFoldDB" id="A0A7J0G5Y5"/>
<accession>A0A7J0G5Y5</accession>
<keyword evidence="3" id="KW-1185">Reference proteome</keyword>
<comment type="caution">
    <text evidence="2">The sequence shown here is derived from an EMBL/GenBank/DDBJ whole genome shotgun (WGS) entry which is preliminary data.</text>
</comment>
<organism evidence="2 3">
    <name type="scientific">Actinidia rufa</name>
    <dbReference type="NCBI Taxonomy" id="165716"/>
    <lineage>
        <taxon>Eukaryota</taxon>
        <taxon>Viridiplantae</taxon>
        <taxon>Streptophyta</taxon>
        <taxon>Embryophyta</taxon>
        <taxon>Tracheophyta</taxon>
        <taxon>Spermatophyta</taxon>
        <taxon>Magnoliopsida</taxon>
        <taxon>eudicotyledons</taxon>
        <taxon>Gunneridae</taxon>
        <taxon>Pentapetalae</taxon>
        <taxon>asterids</taxon>
        <taxon>Ericales</taxon>
        <taxon>Actinidiaceae</taxon>
        <taxon>Actinidia</taxon>
    </lineage>
</organism>
<dbReference type="Pfam" id="PF08513">
    <property type="entry name" value="LisH"/>
    <property type="match status" value="1"/>
</dbReference>
<dbReference type="SMART" id="SM00667">
    <property type="entry name" value="LisH"/>
    <property type="match status" value="1"/>
</dbReference>
<protein>
    <recommendedName>
        <fullName evidence="4">LisH domain-containing protein</fullName>
    </recommendedName>
</protein>
<evidence type="ECO:0000313" key="3">
    <source>
        <dbReference type="Proteomes" id="UP000585474"/>
    </source>
</evidence>
<dbReference type="PANTHER" id="PTHR44376:SF5">
    <property type="entry name" value="TRANSCRIPTIONAL COREPRESSOR LEUNIG ISOFORM X1"/>
    <property type="match status" value="1"/>
</dbReference>
<feature type="compositionally biased region" description="Polar residues" evidence="1">
    <location>
        <begin position="337"/>
        <end position="354"/>
    </location>
</feature>
<dbReference type="PROSITE" id="PS50896">
    <property type="entry name" value="LISH"/>
    <property type="match status" value="1"/>
</dbReference>
<feature type="region of interest" description="Disordered" evidence="1">
    <location>
        <begin position="336"/>
        <end position="396"/>
    </location>
</feature>
<dbReference type="EMBL" id="BJWL01000018">
    <property type="protein sequence ID" value="GFZ06204.1"/>
    <property type="molecule type" value="Genomic_DNA"/>
</dbReference>
<proteinExistence type="predicted"/>
<dbReference type="InterPro" id="IPR044716">
    <property type="entry name" value="LEUNIG-like"/>
</dbReference>
<dbReference type="PANTHER" id="PTHR44376">
    <property type="entry name" value="TRANSCRIPTIONAL REGULATOR OF FILAMENTOUS GROWTH FLO8"/>
    <property type="match status" value="1"/>
</dbReference>
<gene>
    <name evidence="2" type="ORF">Acr_18g0003740</name>
</gene>
<dbReference type="InterPro" id="IPR006594">
    <property type="entry name" value="LisH"/>
</dbReference>
<evidence type="ECO:0000256" key="1">
    <source>
        <dbReference type="SAM" id="MobiDB-lite"/>
    </source>
</evidence>